<feature type="region of interest" description="Disordered" evidence="1">
    <location>
        <begin position="66"/>
        <end position="89"/>
    </location>
</feature>
<comment type="caution">
    <text evidence="2">The sequence shown here is derived from an EMBL/GenBank/DDBJ whole genome shotgun (WGS) entry which is preliminary data.</text>
</comment>
<keyword evidence="3" id="KW-1185">Reference proteome</keyword>
<proteinExistence type="predicted"/>
<dbReference type="AlphaFoldDB" id="A0A8S9YAR8"/>
<feature type="region of interest" description="Disordered" evidence="1">
    <location>
        <begin position="409"/>
        <end position="429"/>
    </location>
</feature>
<organism evidence="2 3">
    <name type="scientific">Paragonimus skrjabini miyazakii</name>
    <dbReference type="NCBI Taxonomy" id="59628"/>
    <lineage>
        <taxon>Eukaryota</taxon>
        <taxon>Metazoa</taxon>
        <taxon>Spiralia</taxon>
        <taxon>Lophotrochozoa</taxon>
        <taxon>Platyhelminthes</taxon>
        <taxon>Trematoda</taxon>
        <taxon>Digenea</taxon>
        <taxon>Plagiorchiida</taxon>
        <taxon>Troglotremata</taxon>
        <taxon>Troglotrematidae</taxon>
        <taxon>Paragonimus</taxon>
    </lineage>
</organism>
<protein>
    <submittedName>
        <fullName evidence="2">Uncharacterized protein</fullName>
    </submittedName>
</protein>
<name>A0A8S9YAR8_9TREM</name>
<sequence>MGVHVSKPVKKLKPHIIVEKMDHEVPCRVRPIQSPEPQRNDNATKLMERDRAILFSPIPLSPGSSVSSTSSFQCPRLGPSPVGQTKYGSTTDMTNKADNCWFEQNHDPQICDSLTKLQHDTRPPRKPCSVVPNRYERRMLHTNGSIKSRYMFSDFPYKNGLQTSKKHRNLDRQSVSSSSLAILCDARLQLGEAHLRRCTAAQQVQANKPDILDSLSVHNYTKTNLRTPLACESGKLHSLRKNCATTTGSNIRWKNVFREVHNATIKGKHTPCTVSEISKSHTVSVKDQGIPSMAIQQAVQGDTFPLRYQFYIEDRPSTVRAFTSGGKLTALARDSHCDVHFQAQCNQSIPFGQNVQSDRSGSHRIMRPILYYQGKRVRPVTVAARNMTELRQFLELLDSHYPELKTNLFGNEDKSVSSSPPSIDDKRHM</sequence>
<accession>A0A8S9YAR8</accession>
<evidence type="ECO:0000256" key="1">
    <source>
        <dbReference type="SAM" id="MobiDB-lite"/>
    </source>
</evidence>
<reference evidence="2" key="1">
    <citation type="submission" date="2019-07" db="EMBL/GenBank/DDBJ databases">
        <title>Annotation for the trematode Paragonimus miyazaki's.</title>
        <authorList>
            <person name="Choi Y.-J."/>
        </authorList>
    </citation>
    <scope>NUCLEOTIDE SEQUENCE</scope>
    <source>
        <strain evidence="2">Japan</strain>
    </source>
</reference>
<dbReference type="OrthoDB" id="6236357at2759"/>
<dbReference type="EMBL" id="JTDE01021200">
    <property type="protein sequence ID" value="KAF7233256.1"/>
    <property type="molecule type" value="Genomic_DNA"/>
</dbReference>
<evidence type="ECO:0000313" key="3">
    <source>
        <dbReference type="Proteomes" id="UP000822476"/>
    </source>
</evidence>
<gene>
    <name evidence="2" type="ORF">EG68_05381</name>
</gene>
<feature type="compositionally biased region" description="Low complexity" evidence="1">
    <location>
        <begin position="66"/>
        <end position="75"/>
    </location>
</feature>
<dbReference type="Proteomes" id="UP000822476">
    <property type="component" value="Unassembled WGS sequence"/>
</dbReference>
<evidence type="ECO:0000313" key="2">
    <source>
        <dbReference type="EMBL" id="KAF7233256.1"/>
    </source>
</evidence>